<organism evidence="2">
    <name type="scientific">uncultured Quadrisphaera sp</name>
    <dbReference type="NCBI Taxonomy" id="904978"/>
    <lineage>
        <taxon>Bacteria</taxon>
        <taxon>Bacillati</taxon>
        <taxon>Actinomycetota</taxon>
        <taxon>Actinomycetes</taxon>
        <taxon>Kineosporiales</taxon>
        <taxon>Kineosporiaceae</taxon>
        <taxon>Quadrisphaera</taxon>
        <taxon>environmental samples</taxon>
    </lineage>
</organism>
<dbReference type="GO" id="GO:0003824">
    <property type="term" value="F:catalytic activity"/>
    <property type="evidence" value="ECO:0007669"/>
    <property type="project" value="UniProtKB-ARBA"/>
</dbReference>
<evidence type="ECO:0000259" key="1">
    <source>
        <dbReference type="Pfam" id="PF12697"/>
    </source>
</evidence>
<dbReference type="AlphaFoldDB" id="A0A6J4QGW2"/>
<reference evidence="2" key="1">
    <citation type="submission" date="2020-02" db="EMBL/GenBank/DDBJ databases">
        <authorList>
            <person name="Meier V. D."/>
        </authorList>
    </citation>
    <scope>NUCLEOTIDE SEQUENCE</scope>
    <source>
        <strain evidence="2">AVDCRST_MAG35</strain>
    </source>
</reference>
<dbReference type="SUPFAM" id="SSF53474">
    <property type="entry name" value="alpha/beta-Hydrolases"/>
    <property type="match status" value="1"/>
</dbReference>
<name>A0A6J4QGW2_9ACTN</name>
<dbReference type="Pfam" id="PF12697">
    <property type="entry name" value="Abhydrolase_6"/>
    <property type="match status" value="1"/>
</dbReference>
<dbReference type="InterPro" id="IPR000073">
    <property type="entry name" value="AB_hydrolase_1"/>
</dbReference>
<gene>
    <name evidence="2" type="ORF">AVDCRST_MAG35-2994</name>
</gene>
<evidence type="ECO:0000313" key="2">
    <source>
        <dbReference type="EMBL" id="CAA9437316.1"/>
    </source>
</evidence>
<protein>
    <recommendedName>
        <fullName evidence="1">AB hydrolase-1 domain-containing protein</fullName>
    </recommendedName>
</protein>
<accession>A0A6J4QGW2</accession>
<proteinExistence type="predicted"/>
<dbReference type="InterPro" id="IPR029058">
    <property type="entry name" value="AB_hydrolase_fold"/>
</dbReference>
<dbReference type="EMBL" id="CADCUY010000577">
    <property type="protein sequence ID" value="CAA9437316.1"/>
    <property type="molecule type" value="Genomic_DNA"/>
</dbReference>
<dbReference type="Gene3D" id="3.40.50.1820">
    <property type="entry name" value="alpha/beta hydrolase"/>
    <property type="match status" value="1"/>
</dbReference>
<sequence length="215" mass="21175">MPAAVPRVLLVHGAATTARSWAAVAALLTGLDVAAPDRPCTGDLDQEVAALAGAAEGALVVGVSGGATLGLALAASGVRLRGALLHEPAAGSLVPGLLGPVAAAHARGGVAAFGSALYGAAWEPSMAPADPGAVARDLAVFRAFEPAAPRPGQGPVVVSTGGASPPVRHEVATALAERFGLARRVLPGCRHFVQHEHPAVLAGAVRALLVELPVA</sequence>
<feature type="domain" description="AB hydrolase-1" evidence="1">
    <location>
        <begin position="8"/>
        <end position="203"/>
    </location>
</feature>